<dbReference type="InterPro" id="IPR016188">
    <property type="entry name" value="PurM-like_N"/>
</dbReference>
<dbReference type="PANTHER" id="PTHR10520">
    <property type="entry name" value="TRIFUNCTIONAL PURINE BIOSYNTHETIC PROTEIN ADENOSINE-3-RELATED"/>
    <property type="match status" value="1"/>
</dbReference>
<evidence type="ECO:0000259" key="7">
    <source>
        <dbReference type="Pfam" id="PF02769"/>
    </source>
</evidence>
<dbReference type="InterPro" id="IPR036676">
    <property type="entry name" value="PurM-like_C_sf"/>
</dbReference>
<proteinExistence type="predicted"/>
<dbReference type="SUPFAM" id="SSF55326">
    <property type="entry name" value="PurM N-terminal domain-like"/>
    <property type="match status" value="1"/>
</dbReference>
<gene>
    <name evidence="8" type="ordered locus">DKAM_0528</name>
</gene>
<dbReference type="Gene3D" id="3.90.650.10">
    <property type="entry name" value="PurM-like C-terminal domain"/>
    <property type="match status" value="1"/>
</dbReference>
<organism evidence="8 9">
    <name type="scientific">Desulfurococcus amylolyticus (strain DSM 18924 / JCM 16383 / VKM B-2413 / 1221n)</name>
    <name type="common">Desulfurococcus kamchatkensis</name>
    <dbReference type="NCBI Taxonomy" id="490899"/>
    <lineage>
        <taxon>Archaea</taxon>
        <taxon>Thermoproteota</taxon>
        <taxon>Thermoprotei</taxon>
        <taxon>Desulfurococcales</taxon>
        <taxon>Desulfurococcaceae</taxon>
        <taxon>Desulfurococcus</taxon>
    </lineage>
</organism>
<evidence type="ECO:0000256" key="5">
    <source>
        <dbReference type="ARBA" id="ARBA00022840"/>
    </source>
</evidence>
<keyword evidence="4" id="KW-0547">Nucleotide-binding</keyword>
<dbReference type="eggNOG" id="arCOG00639">
    <property type="taxonomic scope" value="Archaea"/>
</dbReference>
<dbReference type="UniPathway" id="UPA00074">
    <property type="reaction ID" value="UER00129"/>
</dbReference>
<dbReference type="Gene3D" id="3.30.1330.10">
    <property type="entry name" value="PurM-like, N-terminal domain"/>
    <property type="match status" value="1"/>
</dbReference>
<dbReference type="KEGG" id="dka:DKAM_0528"/>
<dbReference type="GO" id="GO:0046084">
    <property type="term" value="P:adenine biosynthetic process"/>
    <property type="evidence" value="ECO:0007669"/>
    <property type="project" value="TreeGrafter"/>
</dbReference>
<dbReference type="EMBL" id="CP001140">
    <property type="protein sequence ID" value="ACL10854.1"/>
    <property type="molecule type" value="Genomic_DNA"/>
</dbReference>
<evidence type="ECO:0000256" key="3">
    <source>
        <dbReference type="ARBA" id="ARBA00022598"/>
    </source>
</evidence>
<dbReference type="InterPro" id="IPR036921">
    <property type="entry name" value="PurM-like_N_sf"/>
</dbReference>
<dbReference type="CDD" id="cd02196">
    <property type="entry name" value="PurM"/>
    <property type="match status" value="1"/>
</dbReference>
<protein>
    <recommendedName>
        <fullName evidence="2">phosphoribosylformylglycinamidine cyclo-ligase</fullName>
        <ecNumber evidence="2">6.3.3.1</ecNumber>
    </recommendedName>
</protein>
<evidence type="ECO:0000313" key="9">
    <source>
        <dbReference type="Proteomes" id="UP000006903"/>
    </source>
</evidence>
<name>B8D423_DESA1</name>
<comment type="pathway">
    <text evidence="1">Purine metabolism; IMP biosynthesis via de novo pathway; 5-amino-1-(5-phospho-D-ribosyl)imidazole from N(2)-formyl-N(1)-(5-phospho-D-ribosyl)glycinamide: step 2/2.</text>
</comment>
<dbReference type="HOGENOM" id="CLU_047116_0_0_2"/>
<dbReference type="Pfam" id="PF00586">
    <property type="entry name" value="AIRS"/>
    <property type="match status" value="1"/>
</dbReference>
<dbReference type="RefSeq" id="WP_012608196.1">
    <property type="nucleotide sequence ID" value="NC_011766.1"/>
</dbReference>
<dbReference type="GO" id="GO:0006189">
    <property type="term" value="P:'de novo' IMP biosynthetic process"/>
    <property type="evidence" value="ECO:0007669"/>
    <property type="project" value="UniProtKB-UniPathway"/>
</dbReference>
<evidence type="ECO:0000256" key="1">
    <source>
        <dbReference type="ARBA" id="ARBA00004686"/>
    </source>
</evidence>
<dbReference type="STRING" id="490899.DKAM_0528"/>
<reference evidence="8 9" key="1">
    <citation type="journal article" date="2009" name="J. Bacteriol.">
        <title>Complete genome sequence of the anaerobic, protein-degrading hyperthermophilic crenarchaeon Desulfurococcus kamchatkensis.</title>
        <authorList>
            <person name="Ravin N.V."/>
            <person name="Mardanov A.V."/>
            <person name="Beletsky A.V."/>
            <person name="Kublanov I.V."/>
            <person name="Kolganova T.V."/>
            <person name="Lebedinsky A.V."/>
            <person name="Chernyh N.A."/>
            <person name="Bonch-Osmolovskaya E.A."/>
            <person name="Skryabin K.G."/>
        </authorList>
    </citation>
    <scope>NUCLEOTIDE SEQUENCE [LARGE SCALE GENOMIC DNA]</scope>
    <source>
        <strain evidence="9">DSM 18924 / JCM 16383 / VKM B-2413 / 1221n</strain>
    </source>
</reference>
<dbReference type="InterPro" id="IPR010918">
    <property type="entry name" value="PurM-like_C_dom"/>
</dbReference>
<keyword evidence="5" id="KW-0067">ATP-binding</keyword>
<sequence length="339" mass="36541">MDNMGGSWSYSKSGVDLSAHREMHRYVLERMGKLDDRGIEPYGSFSQWVTVDGKAIALHIDGVGTKTIVLKKLGKLRVAGWDCVAVNVNDVACDNVEPVALLDYIALPSSDTDSFREIIDGIMDAAGELGVKLIGGETAIMPDLVNGIDVVCMVIGYKKGSGRYRARVGDLVIGVNSWGLHANGYTLARKIVESTLGSYDAVIDGVNIGKELSKPTPIYSRLVLEALGSGYASAAAHITGGSFYKAKRILPGEADMVIKAPEPPPIFKVLMKLGNVSPPEMYRVFNMGIGLVLTTSRDNLDGLSRLIEEHGFHPYVIGEIVEGNGLVHVITPYGDIVEY</sequence>
<dbReference type="SUPFAM" id="SSF56042">
    <property type="entry name" value="PurM C-terminal domain-like"/>
    <property type="match status" value="1"/>
</dbReference>
<dbReference type="EC" id="6.3.3.1" evidence="2"/>
<dbReference type="PANTHER" id="PTHR10520:SF12">
    <property type="entry name" value="TRIFUNCTIONAL PURINE BIOSYNTHETIC PROTEIN ADENOSINE-3"/>
    <property type="match status" value="1"/>
</dbReference>
<dbReference type="Pfam" id="PF02769">
    <property type="entry name" value="AIRS_C"/>
    <property type="match status" value="1"/>
</dbReference>
<dbReference type="AlphaFoldDB" id="B8D423"/>
<dbReference type="GO" id="GO:0004637">
    <property type="term" value="F:phosphoribosylamine-glycine ligase activity"/>
    <property type="evidence" value="ECO:0007669"/>
    <property type="project" value="TreeGrafter"/>
</dbReference>
<keyword evidence="3 8" id="KW-0436">Ligase</keyword>
<evidence type="ECO:0000256" key="2">
    <source>
        <dbReference type="ARBA" id="ARBA00013047"/>
    </source>
</evidence>
<evidence type="ECO:0000256" key="4">
    <source>
        <dbReference type="ARBA" id="ARBA00022741"/>
    </source>
</evidence>
<dbReference type="GO" id="GO:0005524">
    <property type="term" value="F:ATP binding"/>
    <property type="evidence" value="ECO:0007669"/>
    <property type="project" value="UniProtKB-KW"/>
</dbReference>
<dbReference type="InterPro" id="IPR004733">
    <property type="entry name" value="PurM_cligase"/>
</dbReference>
<dbReference type="GeneID" id="7170747"/>
<evidence type="ECO:0000259" key="6">
    <source>
        <dbReference type="Pfam" id="PF00586"/>
    </source>
</evidence>
<feature type="domain" description="PurM-like N-terminal" evidence="6">
    <location>
        <begin position="52"/>
        <end position="156"/>
    </location>
</feature>
<evidence type="ECO:0000313" key="8">
    <source>
        <dbReference type="EMBL" id="ACL10854.1"/>
    </source>
</evidence>
<dbReference type="Proteomes" id="UP000006903">
    <property type="component" value="Chromosome"/>
</dbReference>
<feature type="domain" description="PurM-like C-terminal" evidence="7">
    <location>
        <begin position="167"/>
        <end position="328"/>
    </location>
</feature>
<accession>B8D423</accession>
<dbReference type="GO" id="GO:0004641">
    <property type="term" value="F:phosphoribosylformylglycinamidine cyclo-ligase activity"/>
    <property type="evidence" value="ECO:0007669"/>
    <property type="project" value="UniProtKB-EC"/>
</dbReference>
<dbReference type="GO" id="GO:0005829">
    <property type="term" value="C:cytosol"/>
    <property type="evidence" value="ECO:0007669"/>
    <property type="project" value="TreeGrafter"/>
</dbReference>